<evidence type="ECO:0000313" key="3">
    <source>
        <dbReference type="EMBL" id="MYL62218.1"/>
    </source>
</evidence>
<evidence type="ECO:0000313" key="4">
    <source>
        <dbReference type="Proteomes" id="UP000447833"/>
    </source>
</evidence>
<proteinExistence type="predicted"/>
<evidence type="ECO:0008006" key="5">
    <source>
        <dbReference type="Google" id="ProtNLM"/>
    </source>
</evidence>
<evidence type="ECO:0000259" key="2">
    <source>
        <dbReference type="Pfam" id="PF10335"/>
    </source>
</evidence>
<organism evidence="3 4">
    <name type="scientific">Guptibacillus hwajinpoensis</name>
    <dbReference type="NCBI Taxonomy" id="208199"/>
    <lineage>
        <taxon>Bacteria</taxon>
        <taxon>Bacillati</taxon>
        <taxon>Bacillota</taxon>
        <taxon>Bacilli</taxon>
        <taxon>Bacillales</taxon>
        <taxon>Guptibacillaceae</taxon>
        <taxon>Guptibacillus</taxon>
    </lineage>
</organism>
<dbReference type="CDD" id="cd05401">
    <property type="entry name" value="NT_GlnE_GlnD_like"/>
    <property type="match status" value="1"/>
</dbReference>
<name>A0A845EVJ9_9BACL</name>
<dbReference type="RefSeq" id="WP_160918087.1">
    <property type="nucleotide sequence ID" value="NZ_WMEY01000001.1"/>
</dbReference>
<protein>
    <recommendedName>
        <fullName evidence="5">CBS domain-containing protein</fullName>
    </recommendedName>
</protein>
<dbReference type="Pfam" id="PF10335">
    <property type="entry name" value="DUF294_C"/>
    <property type="match status" value="1"/>
</dbReference>
<feature type="domain" description="Protein-PII uridylyltransferase N-terminal" evidence="1">
    <location>
        <begin position="13"/>
        <end position="143"/>
    </location>
</feature>
<reference evidence="3 4" key="1">
    <citation type="submission" date="2019-11" db="EMBL/GenBank/DDBJ databases">
        <title>Genome sequences of 17 halophilic strains isolated from different environments.</title>
        <authorList>
            <person name="Furrow R.E."/>
        </authorList>
    </citation>
    <scope>NUCLEOTIDE SEQUENCE [LARGE SCALE GENOMIC DNA]</scope>
    <source>
        <strain evidence="3 4">22506_14_FS</strain>
    </source>
</reference>
<dbReference type="AlphaFoldDB" id="A0A845EVJ9"/>
<accession>A0A845EVJ9</accession>
<feature type="domain" description="DUF294" evidence="2">
    <location>
        <begin position="183"/>
        <end position="314"/>
    </location>
</feature>
<dbReference type="InterPro" id="IPR018821">
    <property type="entry name" value="DUF294_put_nucleoTrafse_sb-bd"/>
</dbReference>
<dbReference type="Pfam" id="PF03445">
    <property type="entry name" value="DUF294"/>
    <property type="match status" value="1"/>
</dbReference>
<dbReference type="GO" id="GO:0008773">
    <property type="term" value="F:[protein-PII] uridylyltransferase activity"/>
    <property type="evidence" value="ECO:0007669"/>
    <property type="project" value="InterPro"/>
</dbReference>
<dbReference type="EMBL" id="WMEY01000001">
    <property type="protein sequence ID" value="MYL62218.1"/>
    <property type="molecule type" value="Genomic_DNA"/>
</dbReference>
<dbReference type="InterPro" id="IPR005105">
    <property type="entry name" value="GlnD_Uridyltrans_N"/>
</dbReference>
<sequence>MEDGFDKYEDLRNMREQQMKHVATDHIELNQFHDQLMTQVVHLAIKKVKKEWGLPPSPFSFFLMGSGGRFEQSLWSDQDHGIVYEMTSDEAQNYFLTLGKEISDGLYKVGYEYCDGNVMASNSLWCKSVEEWKGQLENWIEDESFEAIRYLLIFIDARVLVGCESFIESLKEVIHQKIEEAPYLLKRMLKNTMRLQKGIGVFGQILVETHGSHTGEINLKQTALFPYVNAVRLLALKEKVMNTSTLSRLGALSDDTIGQSNRKHYEEEFRQLLQFGLTYGGKENYEAVHYVKIDALPKEQKKELKDRMKQGIELYHDTTKYFEKGVPK</sequence>
<dbReference type="Proteomes" id="UP000447833">
    <property type="component" value="Unassembled WGS sequence"/>
</dbReference>
<evidence type="ECO:0000259" key="1">
    <source>
        <dbReference type="Pfam" id="PF03445"/>
    </source>
</evidence>
<comment type="caution">
    <text evidence="3">The sequence shown here is derived from an EMBL/GenBank/DDBJ whole genome shotgun (WGS) entry which is preliminary data.</text>
</comment>
<gene>
    <name evidence="3" type="ORF">GLW07_02490</name>
</gene>